<dbReference type="RefSeq" id="WP_099307068.1">
    <property type="nucleotide sequence ID" value="NZ_PDVP01000008.1"/>
</dbReference>
<comment type="subcellular location">
    <subcellularLocation>
        <location evidence="1">Cell membrane</location>
        <topology evidence="1">Multi-pass membrane protein</topology>
    </subcellularLocation>
</comment>
<protein>
    <recommendedName>
        <fullName evidence="10">EscT/YscT/HrcT family type III secretion system export apparatus protein</fullName>
    </recommendedName>
</protein>
<feature type="transmembrane region" description="Helical" evidence="7">
    <location>
        <begin position="129"/>
        <end position="155"/>
    </location>
</feature>
<comment type="caution">
    <text evidence="8">The sequence shown here is derived from an EMBL/GenBank/DDBJ whole genome shotgun (WGS) entry which is preliminary data.</text>
</comment>
<evidence type="ECO:0000256" key="7">
    <source>
        <dbReference type="SAM" id="Phobius"/>
    </source>
</evidence>
<keyword evidence="5 7" id="KW-1133">Transmembrane helix</keyword>
<evidence type="ECO:0000313" key="9">
    <source>
        <dbReference type="Proteomes" id="UP000221168"/>
    </source>
</evidence>
<dbReference type="PANTHER" id="PTHR30065">
    <property type="entry name" value="FLAGELLAR BIOSYNTHETIC PROTEIN FLIR"/>
    <property type="match status" value="1"/>
</dbReference>
<evidence type="ECO:0000313" key="8">
    <source>
        <dbReference type="EMBL" id="PHP66489.1"/>
    </source>
</evidence>
<dbReference type="Pfam" id="PF01311">
    <property type="entry name" value="Bac_export_1"/>
    <property type="match status" value="1"/>
</dbReference>
<sequence length="264" mass="27517">MNQDFVSLLLDLASQWAPWVALAVARPFGFTLMFAVFYWGHLTTGAIRMAYATALALPALSFDPAAPDLAALAMPYPVALVKELALGALLGFVASAPLLVAVVAGGILDTYRGATQGSPDPSGGQAPPVATLLAVASLWLFANTGGFWVTAAMIYSSYDVWPVNAVLPAPVGGAAAVAAVVGHVVSGGLLLAAPPLLLLMASDIAHLVSSKFGKSINVTQMAFSSKALFMVIILPFFMLVAVQALRDDYKWLGTVVPMARKVFP</sequence>
<proteinExistence type="inferred from homology"/>
<evidence type="ECO:0000256" key="5">
    <source>
        <dbReference type="ARBA" id="ARBA00022989"/>
    </source>
</evidence>
<dbReference type="InterPro" id="IPR002010">
    <property type="entry name" value="T3SS_IM_R"/>
</dbReference>
<evidence type="ECO:0000256" key="2">
    <source>
        <dbReference type="ARBA" id="ARBA00009772"/>
    </source>
</evidence>
<reference evidence="8 9" key="1">
    <citation type="submission" date="2017-10" db="EMBL/GenBank/DDBJ databases">
        <title>Sedimentibacterium mangrovi gen. nov., sp. nov., a novel member of family Phyllobacteriacea isolated from mangrove sediment.</title>
        <authorList>
            <person name="Liao H."/>
            <person name="Tian Y."/>
        </authorList>
    </citation>
    <scope>NUCLEOTIDE SEQUENCE [LARGE SCALE GENOMIC DNA]</scope>
    <source>
        <strain evidence="8 9">X9-2-2</strain>
    </source>
</reference>
<comment type="similarity">
    <text evidence="2">Belongs to the FliR/MopE/SpaR family.</text>
</comment>
<keyword evidence="4 7" id="KW-0812">Transmembrane</keyword>
<evidence type="ECO:0000256" key="1">
    <source>
        <dbReference type="ARBA" id="ARBA00004651"/>
    </source>
</evidence>
<gene>
    <name evidence="8" type="ORF">CSC94_14520</name>
</gene>
<feature type="transmembrane region" description="Helical" evidence="7">
    <location>
        <begin position="86"/>
        <end position="108"/>
    </location>
</feature>
<evidence type="ECO:0000256" key="3">
    <source>
        <dbReference type="ARBA" id="ARBA00022475"/>
    </source>
</evidence>
<dbReference type="OrthoDB" id="9807748at2"/>
<dbReference type="Proteomes" id="UP000221168">
    <property type="component" value="Unassembled WGS sequence"/>
</dbReference>
<evidence type="ECO:0000256" key="4">
    <source>
        <dbReference type="ARBA" id="ARBA00022692"/>
    </source>
</evidence>
<dbReference type="GO" id="GO:0005886">
    <property type="term" value="C:plasma membrane"/>
    <property type="evidence" value="ECO:0007669"/>
    <property type="project" value="UniProtKB-SubCell"/>
</dbReference>
<dbReference type="EMBL" id="PDVP01000008">
    <property type="protein sequence ID" value="PHP66489.1"/>
    <property type="molecule type" value="Genomic_DNA"/>
</dbReference>
<feature type="transmembrane region" description="Helical" evidence="7">
    <location>
        <begin position="175"/>
        <end position="201"/>
    </location>
</feature>
<keyword evidence="9" id="KW-1185">Reference proteome</keyword>
<keyword evidence="3" id="KW-1003">Cell membrane</keyword>
<dbReference type="AlphaFoldDB" id="A0A2G1QLZ0"/>
<evidence type="ECO:0008006" key="10">
    <source>
        <dbReference type="Google" id="ProtNLM"/>
    </source>
</evidence>
<name>A0A2G1QLZ0_9HYPH</name>
<keyword evidence="6 7" id="KW-0472">Membrane</keyword>
<evidence type="ECO:0000256" key="6">
    <source>
        <dbReference type="ARBA" id="ARBA00023136"/>
    </source>
</evidence>
<dbReference type="GO" id="GO:0006605">
    <property type="term" value="P:protein targeting"/>
    <property type="evidence" value="ECO:0007669"/>
    <property type="project" value="InterPro"/>
</dbReference>
<feature type="transmembrane region" description="Helical" evidence="7">
    <location>
        <begin position="16"/>
        <end position="39"/>
    </location>
</feature>
<dbReference type="PANTHER" id="PTHR30065:SF1">
    <property type="entry name" value="SURFACE PRESENTATION OF ANTIGENS PROTEIN SPAR"/>
    <property type="match status" value="1"/>
</dbReference>
<organism evidence="8 9">
    <name type="scientific">Zhengella mangrovi</name>
    <dbReference type="NCBI Taxonomy" id="1982044"/>
    <lineage>
        <taxon>Bacteria</taxon>
        <taxon>Pseudomonadati</taxon>
        <taxon>Pseudomonadota</taxon>
        <taxon>Alphaproteobacteria</taxon>
        <taxon>Hyphomicrobiales</taxon>
        <taxon>Notoacmeibacteraceae</taxon>
        <taxon>Zhengella</taxon>
    </lineage>
</organism>
<feature type="transmembrane region" description="Helical" evidence="7">
    <location>
        <begin position="222"/>
        <end position="245"/>
    </location>
</feature>
<accession>A0A2G1QLZ0</accession>